<protein>
    <submittedName>
        <fullName evidence="3">TlpA family protein disulfide reductase</fullName>
    </submittedName>
</protein>
<dbReference type="InterPro" id="IPR036249">
    <property type="entry name" value="Thioredoxin-like_sf"/>
</dbReference>
<dbReference type="InterPro" id="IPR013740">
    <property type="entry name" value="Redoxin"/>
</dbReference>
<dbReference type="GO" id="GO:0016491">
    <property type="term" value="F:oxidoreductase activity"/>
    <property type="evidence" value="ECO:0007669"/>
    <property type="project" value="InterPro"/>
</dbReference>
<dbReference type="InterPro" id="IPR013766">
    <property type="entry name" value="Thioredoxin_domain"/>
</dbReference>
<dbReference type="SUPFAM" id="SSF52833">
    <property type="entry name" value="Thioredoxin-like"/>
    <property type="match status" value="1"/>
</dbReference>
<gene>
    <name evidence="3" type="ORF">I7X39_11770</name>
</gene>
<feature type="domain" description="Thioredoxin" evidence="2">
    <location>
        <begin position="17"/>
        <end position="161"/>
    </location>
</feature>
<dbReference type="Pfam" id="PF08534">
    <property type="entry name" value="Redoxin"/>
    <property type="match status" value="1"/>
</dbReference>
<dbReference type="PANTHER" id="PTHR42852:SF18">
    <property type="entry name" value="CHROMOSOME UNDETERMINED SCAFFOLD_47, WHOLE GENOME SHOTGUN SEQUENCE"/>
    <property type="match status" value="1"/>
</dbReference>
<dbReference type="CDD" id="cd02966">
    <property type="entry name" value="TlpA_like_family"/>
    <property type="match status" value="1"/>
</dbReference>
<dbReference type="AlphaFoldDB" id="A0A931NHZ4"/>
<evidence type="ECO:0000313" key="3">
    <source>
        <dbReference type="EMBL" id="MBH9577579.1"/>
    </source>
</evidence>
<dbReference type="Proteomes" id="UP000613266">
    <property type="component" value="Unassembled WGS sequence"/>
</dbReference>
<evidence type="ECO:0000259" key="2">
    <source>
        <dbReference type="PROSITE" id="PS51352"/>
    </source>
</evidence>
<name>A0A931NHZ4_9BURK</name>
<feature type="signal peptide" evidence="1">
    <location>
        <begin position="1"/>
        <end position="22"/>
    </location>
</feature>
<keyword evidence="4" id="KW-1185">Reference proteome</keyword>
<reference evidence="3" key="1">
    <citation type="submission" date="2020-12" db="EMBL/GenBank/DDBJ databases">
        <title>The genome sequence of Inhella sp. 1Y17.</title>
        <authorList>
            <person name="Liu Y."/>
        </authorList>
    </citation>
    <scope>NUCLEOTIDE SEQUENCE</scope>
    <source>
        <strain evidence="3">1Y17</strain>
    </source>
</reference>
<dbReference type="InterPro" id="IPR050553">
    <property type="entry name" value="Thioredoxin_ResA/DsbE_sf"/>
</dbReference>
<feature type="chain" id="PRO_5037280270" evidence="1">
    <location>
        <begin position="23"/>
        <end position="163"/>
    </location>
</feature>
<dbReference type="EMBL" id="JAEDAK010000007">
    <property type="protein sequence ID" value="MBH9577579.1"/>
    <property type="molecule type" value="Genomic_DNA"/>
</dbReference>
<evidence type="ECO:0000256" key="1">
    <source>
        <dbReference type="SAM" id="SignalP"/>
    </source>
</evidence>
<dbReference type="RefSeq" id="WP_198111352.1">
    <property type="nucleotide sequence ID" value="NZ_JAEDAK010000007.1"/>
</dbReference>
<evidence type="ECO:0000313" key="4">
    <source>
        <dbReference type="Proteomes" id="UP000613266"/>
    </source>
</evidence>
<dbReference type="Gene3D" id="3.40.30.10">
    <property type="entry name" value="Glutaredoxin"/>
    <property type="match status" value="1"/>
</dbReference>
<keyword evidence="1" id="KW-0732">Signal</keyword>
<comment type="caution">
    <text evidence="3">The sequence shown here is derived from an EMBL/GenBank/DDBJ whole genome shotgun (WGS) entry which is preliminary data.</text>
</comment>
<dbReference type="PROSITE" id="PS51352">
    <property type="entry name" value="THIOREDOXIN_2"/>
    <property type="match status" value="1"/>
</dbReference>
<sequence length="163" mass="17687">MKRRQLLLGLPSGLAAALPAGAAPEDKLWASRFARPGGDELVMQELKGRWLFVNFWATWCAPCIRELPDLDAFARTNTQWTVLGLAIDGPTPVREFLAKRPVGFAIGLAGLSGSELARHLGNKTGALPFSVALNPQGRIVWRRLGVTHPADLEKLAELPQSKG</sequence>
<proteinExistence type="predicted"/>
<accession>A0A931NHZ4</accession>
<organism evidence="3 4">
    <name type="scientific">Inhella proteolytica</name>
    <dbReference type="NCBI Taxonomy" id="2795029"/>
    <lineage>
        <taxon>Bacteria</taxon>
        <taxon>Pseudomonadati</taxon>
        <taxon>Pseudomonadota</taxon>
        <taxon>Betaproteobacteria</taxon>
        <taxon>Burkholderiales</taxon>
        <taxon>Sphaerotilaceae</taxon>
        <taxon>Inhella</taxon>
    </lineage>
</organism>
<dbReference type="PANTHER" id="PTHR42852">
    <property type="entry name" value="THIOL:DISULFIDE INTERCHANGE PROTEIN DSBE"/>
    <property type="match status" value="1"/>
</dbReference>